<keyword evidence="7 15" id="KW-0812">Transmembrane</keyword>
<keyword evidence="12" id="KW-0066">ATP synthesis</keyword>
<keyword evidence="4" id="KW-0813">Transport</keyword>
<keyword evidence="8" id="KW-0375">Hydrogen ion transport</keyword>
<evidence type="ECO:0000256" key="14">
    <source>
        <dbReference type="SAM" id="Coils"/>
    </source>
</evidence>
<keyword evidence="14" id="KW-0175">Coiled coil</keyword>
<dbReference type="Pfam" id="PF00430">
    <property type="entry name" value="ATP-synt_B"/>
    <property type="match status" value="1"/>
</dbReference>
<keyword evidence="10" id="KW-0406">Ion transport</keyword>
<gene>
    <name evidence="16" type="ORF">UFOPK1827_01832</name>
    <name evidence="17" type="ORF">UFOPK3708_00171</name>
</gene>
<dbReference type="GO" id="GO:0045259">
    <property type="term" value="C:proton-transporting ATP synthase complex"/>
    <property type="evidence" value="ECO:0007669"/>
    <property type="project" value="UniProtKB-KW"/>
</dbReference>
<comment type="subcellular location">
    <subcellularLocation>
        <location evidence="2">Endomembrane system</location>
    </subcellularLocation>
    <subcellularLocation>
        <location evidence="1">Membrane</location>
        <topology evidence="1">Single-pass membrane protein</topology>
    </subcellularLocation>
</comment>
<proteinExistence type="inferred from homology"/>
<accession>A0A6J7HLQ1</accession>
<feature type="coiled-coil region" evidence="14">
    <location>
        <begin position="60"/>
        <end position="94"/>
    </location>
</feature>
<evidence type="ECO:0000313" key="17">
    <source>
        <dbReference type="EMBL" id="CAB4919426.1"/>
    </source>
</evidence>
<keyword evidence="11 15" id="KW-0472">Membrane</keyword>
<evidence type="ECO:0000256" key="2">
    <source>
        <dbReference type="ARBA" id="ARBA00004308"/>
    </source>
</evidence>
<evidence type="ECO:0000256" key="1">
    <source>
        <dbReference type="ARBA" id="ARBA00004167"/>
    </source>
</evidence>
<dbReference type="EMBL" id="CAFBNA010000005">
    <property type="protein sequence ID" value="CAB4919426.1"/>
    <property type="molecule type" value="Genomic_DNA"/>
</dbReference>
<dbReference type="PANTHER" id="PTHR33445">
    <property type="entry name" value="ATP SYNTHASE SUBUNIT B', CHLOROPLASTIC"/>
    <property type="match status" value="1"/>
</dbReference>
<keyword evidence="6" id="KW-0138">CF(0)</keyword>
<dbReference type="HAMAP" id="MF_01398">
    <property type="entry name" value="ATP_synth_b_bprime"/>
    <property type="match status" value="1"/>
</dbReference>
<dbReference type="GO" id="GO:0015986">
    <property type="term" value="P:proton motive force-driven ATP synthesis"/>
    <property type="evidence" value="ECO:0007669"/>
    <property type="project" value="InterPro"/>
</dbReference>
<dbReference type="PANTHER" id="PTHR33445:SF1">
    <property type="entry name" value="ATP SYNTHASE SUBUNIT B"/>
    <property type="match status" value="1"/>
</dbReference>
<evidence type="ECO:0000256" key="7">
    <source>
        <dbReference type="ARBA" id="ARBA00022692"/>
    </source>
</evidence>
<evidence type="ECO:0000313" key="16">
    <source>
        <dbReference type="EMBL" id="CAB4619009.1"/>
    </source>
</evidence>
<sequence>MNFFVLASEAAGEGGHHANSFIIPGDTNEVIWGTISFTLIVLLFLWKGLGPVKTMWNGRIDRIRNEVTAAADTRAAAEAKLAEVESNIANAADERQRIIAGARTDAQTVKAQIITRAGTDAADLKARGLADAESAKSQATSDLQAEIGVLALGAAEKVVANSLDAATQTELIDSYINSVGAGS</sequence>
<organism evidence="17">
    <name type="scientific">freshwater metagenome</name>
    <dbReference type="NCBI Taxonomy" id="449393"/>
    <lineage>
        <taxon>unclassified sequences</taxon>
        <taxon>metagenomes</taxon>
        <taxon>ecological metagenomes</taxon>
    </lineage>
</organism>
<evidence type="ECO:0000256" key="8">
    <source>
        <dbReference type="ARBA" id="ARBA00022781"/>
    </source>
</evidence>
<evidence type="ECO:0000256" key="13">
    <source>
        <dbReference type="ARBA" id="ARBA00025198"/>
    </source>
</evidence>
<evidence type="ECO:0000256" key="10">
    <source>
        <dbReference type="ARBA" id="ARBA00023065"/>
    </source>
</evidence>
<name>A0A6J7HLQ1_9ZZZZ</name>
<dbReference type="InterPro" id="IPR005864">
    <property type="entry name" value="ATP_synth_F0_bsu_bac"/>
</dbReference>
<keyword evidence="9 15" id="KW-1133">Transmembrane helix</keyword>
<dbReference type="InterPro" id="IPR002146">
    <property type="entry name" value="ATP_synth_b/b'su_bac/chlpt"/>
</dbReference>
<evidence type="ECO:0000256" key="4">
    <source>
        <dbReference type="ARBA" id="ARBA00022448"/>
    </source>
</evidence>
<comment type="function">
    <text evidence="13">F(1)F(0) ATP synthase produces ATP from ADP in the presence of a proton or sodium gradient. F-type ATPases consist of two structural domains, F(1) containing the extramembraneous catalytic core and F(0) containing the membrane proton channel, linked together by a central stalk and a peripheral stalk. During catalysis, ATP synthesis in the catalytic domain of F(1) is coupled via a rotary mechanism of the central stalk subunits to proton translocation.</text>
</comment>
<evidence type="ECO:0000256" key="9">
    <source>
        <dbReference type="ARBA" id="ARBA00022989"/>
    </source>
</evidence>
<evidence type="ECO:0000256" key="12">
    <source>
        <dbReference type="ARBA" id="ARBA00023310"/>
    </source>
</evidence>
<dbReference type="AlphaFoldDB" id="A0A6J7HLQ1"/>
<protein>
    <submittedName>
        <fullName evidence="17">Unannotated protein</fullName>
    </submittedName>
</protein>
<evidence type="ECO:0000256" key="11">
    <source>
        <dbReference type="ARBA" id="ARBA00023136"/>
    </source>
</evidence>
<dbReference type="NCBIfam" id="TIGR01144">
    <property type="entry name" value="ATP_synt_b"/>
    <property type="match status" value="1"/>
</dbReference>
<keyword evidence="5" id="KW-1003">Cell membrane</keyword>
<evidence type="ECO:0000256" key="5">
    <source>
        <dbReference type="ARBA" id="ARBA00022475"/>
    </source>
</evidence>
<dbReference type="GO" id="GO:0012505">
    <property type="term" value="C:endomembrane system"/>
    <property type="evidence" value="ECO:0007669"/>
    <property type="project" value="UniProtKB-SubCell"/>
</dbReference>
<feature type="transmembrane region" description="Helical" evidence="15">
    <location>
        <begin position="30"/>
        <end position="49"/>
    </location>
</feature>
<dbReference type="EMBL" id="CAEZUO010000131">
    <property type="protein sequence ID" value="CAB4619009.1"/>
    <property type="molecule type" value="Genomic_DNA"/>
</dbReference>
<comment type="similarity">
    <text evidence="3">Belongs to the ATPase B chain family.</text>
</comment>
<evidence type="ECO:0000256" key="6">
    <source>
        <dbReference type="ARBA" id="ARBA00022547"/>
    </source>
</evidence>
<evidence type="ECO:0000256" key="3">
    <source>
        <dbReference type="ARBA" id="ARBA00005513"/>
    </source>
</evidence>
<reference evidence="17" key="1">
    <citation type="submission" date="2020-05" db="EMBL/GenBank/DDBJ databases">
        <authorList>
            <person name="Chiriac C."/>
            <person name="Salcher M."/>
            <person name="Ghai R."/>
            <person name="Kavagutti S V."/>
        </authorList>
    </citation>
    <scope>NUCLEOTIDE SEQUENCE</scope>
</reference>
<dbReference type="GO" id="GO:0046961">
    <property type="term" value="F:proton-transporting ATPase activity, rotational mechanism"/>
    <property type="evidence" value="ECO:0007669"/>
    <property type="project" value="TreeGrafter"/>
</dbReference>
<evidence type="ECO:0000256" key="15">
    <source>
        <dbReference type="SAM" id="Phobius"/>
    </source>
</evidence>
<dbReference type="CDD" id="cd06503">
    <property type="entry name" value="ATP-synt_Fo_b"/>
    <property type="match status" value="1"/>
</dbReference>
<dbReference type="InterPro" id="IPR050059">
    <property type="entry name" value="ATP_synthase_B_chain"/>
</dbReference>